<proteinExistence type="predicted"/>
<gene>
    <name evidence="1" type="ORF">DUNSADRAFT_11084</name>
</gene>
<evidence type="ECO:0000313" key="1">
    <source>
        <dbReference type="EMBL" id="KAF5832864.1"/>
    </source>
</evidence>
<accession>A0ABQ7GE31</accession>
<sequence>MQTRIFISERTFMPVSRSKQGLSNSQSFKFSGPQLLQSLSISQSLTSLKISASWGVSAISGSQHIVYQGSTAPRLDLTSRGSQHLFLFFIKAALPHNCTQGFSPAIRLDSTNAEHRHLIHQGCTLPHLHAGF</sequence>
<evidence type="ECO:0000313" key="2">
    <source>
        <dbReference type="Proteomes" id="UP000815325"/>
    </source>
</evidence>
<dbReference type="EMBL" id="MU069844">
    <property type="protein sequence ID" value="KAF5832864.1"/>
    <property type="molecule type" value="Genomic_DNA"/>
</dbReference>
<organism evidence="1 2">
    <name type="scientific">Dunaliella salina</name>
    <name type="common">Green alga</name>
    <name type="synonym">Protococcus salinus</name>
    <dbReference type="NCBI Taxonomy" id="3046"/>
    <lineage>
        <taxon>Eukaryota</taxon>
        <taxon>Viridiplantae</taxon>
        <taxon>Chlorophyta</taxon>
        <taxon>core chlorophytes</taxon>
        <taxon>Chlorophyceae</taxon>
        <taxon>CS clade</taxon>
        <taxon>Chlamydomonadales</taxon>
        <taxon>Dunaliellaceae</taxon>
        <taxon>Dunaliella</taxon>
    </lineage>
</organism>
<keyword evidence="2" id="KW-1185">Reference proteome</keyword>
<comment type="caution">
    <text evidence="1">The sequence shown here is derived from an EMBL/GenBank/DDBJ whole genome shotgun (WGS) entry which is preliminary data.</text>
</comment>
<evidence type="ECO:0008006" key="3">
    <source>
        <dbReference type="Google" id="ProtNLM"/>
    </source>
</evidence>
<reference evidence="1" key="1">
    <citation type="submission" date="2017-08" db="EMBL/GenBank/DDBJ databases">
        <authorList>
            <person name="Polle J.E."/>
            <person name="Barry K."/>
            <person name="Cushman J."/>
            <person name="Schmutz J."/>
            <person name="Tran D."/>
            <person name="Hathwaick L.T."/>
            <person name="Yim W.C."/>
            <person name="Jenkins J."/>
            <person name="Mckie-Krisberg Z.M."/>
            <person name="Prochnik S."/>
            <person name="Lindquist E."/>
            <person name="Dockter R.B."/>
            <person name="Adam C."/>
            <person name="Molina H."/>
            <person name="Bunkerborg J."/>
            <person name="Jin E."/>
            <person name="Buchheim M."/>
            <person name="Magnuson J."/>
        </authorList>
    </citation>
    <scope>NUCLEOTIDE SEQUENCE</scope>
    <source>
        <strain evidence="1">CCAP 19/18</strain>
    </source>
</reference>
<protein>
    <recommendedName>
        <fullName evidence="3">Encoded protein</fullName>
    </recommendedName>
</protein>
<name>A0ABQ7GE31_DUNSA</name>
<dbReference type="Proteomes" id="UP000815325">
    <property type="component" value="Unassembled WGS sequence"/>
</dbReference>